<dbReference type="CDD" id="cd06127">
    <property type="entry name" value="DEDDh"/>
    <property type="match status" value="1"/>
</dbReference>
<keyword evidence="2 4" id="KW-0269">Exonuclease</keyword>
<organism evidence="4 5">
    <name type="scientific">Erwinia pyrifoliae</name>
    <dbReference type="NCBI Taxonomy" id="79967"/>
    <lineage>
        <taxon>Bacteria</taxon>
        <taxon>Pseudomonadati</taxon>
        <taxon>Pseudomonadota</taxon>
        <taxon>Gammaproteobacteria</taxon>
        <taxon>Enterobacterales</taxon>
        <taxon>Erwiniaceae</taxon>
        <taxon>Erwinia</taxon>
    </lineage>
</organism>
<dbReference type="InterPro" id="IPR036397">
    <property type="entry name" value="RNaseH_sf"/>
</dbReference>
<feature type="domain" description="Exonuclease" evidence="3">
    <location>
        <begin position="21"/>
        <end position="197"/>
    </location>
</feature>
<gene>
    <name evidence="4" type="ORF">NYP84_09000</name>
</gene>
<dbReference type="Proteomes" id="UP001058553">
    <property type="component" value="Chromosome"/>
</dbReference>
<dbReference type="RefSeq" id="WP_259817470.1">
    <property type="nucleotide sequence ID" value="NZ_CP103445.1"/>
</dbReference>
<dbReference type="SUPFAM" id="SSF53098">
    <property type="entry name" value="Ribonuclease H-like"/>
    <property type="match status" value="1"/>
</dbReference>
<name>A0ABY5XDR0_ERWPY</name>
<evidence type="ECO:0000259" key="3">
    <source>
        <dbReference type="SMART" id="SM00479"/>
    </source>
</evidence>
<evidence type="ECO:0000313" key="5">
    <source>
        <dbReference type="Proteomes" id="UP001058553"/>
    </source>
</evidence>
<reference evidence="4" key="1">
    <citation type="submission" date="2022-07" db="EMBL/GenBank/DDBJ databases">
        <title>Genetic diversity of Erwinia pyrifoliae.</title>
        <authorList>
            <person name="Park D.S."/>
            <person name="Ham H."/>
        </authorList>
    </citation>
    <scope>NUCLEOTIDE SEQUENCE</scope>
    <source>
        <strain evidence="4">CP201486</strain>
    </source>
</reference>
<proteinExistence type="predicted"/>
<dbReference type="PANTHER" id="PTHR30231:SF37">
    <property type="entry name" value="EXODEOXYRIBONUCLEASE 10"/>
    <property type="match status" value="1"/>
</dbReference>
<dbReference type="PANTHER" id="PTHR30231">
    <property type="entry name" value="DNA POLYMERASE III SUBUNIT EPSILON"/>
    <property type="match status" value="1"/>
</dbReference>
<dbReference type="EMBL" id="CP103445">
    <property type="protein sequence ID" value="UWS35255.1"/>
    <property type="molecule type" value="Genomic_DNA"/>
</dbReference>
<keyword evidence="1" id="KW-0540">Nuclease</keyword>
<sequence>MTMKNSNQAAVATATQWLTDNCLILDTETTGLDRGSEIIEIAIINCNRQVLLNTLVQPLNSIPDATTAIHGITNEMVARAPSWDEVHKQVIALIFSHGFIAYNSEYDARLIIQSAKVYGLDSLAFRQLINSSHDCAMLLYAEFYGQWDERRENYKRQKLTAAAQQQGVAVDGQPHRALADCLLTLGVIKAIAAGGAE</sequence>
<dbReference type="Gene3D" id="3.30.420.10">
    <property type="entry name" value="Ribonuclease H-like superfamily/Ribonuclease H"/>
    <property type="match status" value="1"/>
</dbReference>
<dbReference type="InterPro" id="IPR013520">
    <property type="entry name" value="Ribonucl_H"/>
</dbReference>
<evidence type="ECO:0000256" key="2">
    <source>
        <dbReference type="ARBA" id="ARBA00022839"/>
    </source>
</evidence>
<keyword evidence="5" id="KW-1185">Reference proteome</keyword>
<protein>
    <submittedName>
        <fullName evidence="4">3'-5' exonuclease</fullName>
    </submittedName>
</protein>
<dbReference type="InterPro" id="IPR012337">
    <property type="entry name" value="RNaseH-like_sf"/>
</dbReference>
<dbReference type="Pfam" id="PF00929">
    <property type="entry name" value="RNase_T"/>
    <property type="match status" value="1"/>
</dbReference>
<keyword evidence="2 4" id="KW-0378">Hydrolase</keyword>
<evidence type="ECO:0000256" key="1">
    <source>
        <dbReference type="ARBA" id="ARBA00022722"/>
    </source>
</evidence>
<evidence type="ECO:0000313" key="4">
    <source>
        <dbReference type="EMBL" id="UWS35255.1"/>
    </source>
</evidence>
<dbReference type="GO" id="GO:0004527">
    <property type="term" value="F:exonuclease activity"/>
    <property type="evidence" value="ECO:0007669"/>
    <property type="project" value="UniProtKB-KW"/>
</dbReference>
<accession>A0ABY5XDR0</accession>
<dbReference type="SMART" id="SM00479">
    <property type="entry name" value="EXOIII"/>
    <property type="match status" value="1"/>
</dbReference>